<feature type="compositionally biased region" description="Basic and acidic residues" evidence="1">
    <location>
        <begin position="207"/>
        <end position="229"/>
    </location>
</feature>
<gene>
    <name evidence="2" type="ORF">NLS_LOCUS5333</name>
</gene>
<feature type="region of interest" description="Disordered" evidence="1">
    <location>
        <begin position="566"/>
        <end position="590"/>
    </location>
</feature>
<accession>A0A3P6T0R2</accession>
<organism evidence="2 3">
    <name type="scientific">Litomosoides sigmodontis</name>
    <name type="common">Filarial nematode worm</name>
    <dbReference type="NCBI Taxonomy" id="42156"/>
    <lineage>
        <taxon>Eukaryota</taxon>
        <taxon>Metazoa</taxon>
        <taxon>Ecdysozoa</taxon>
        <taxon>Nematoda</taxon>
        <taxon>Chromadorea</taxon>
        <taxon>Rhabditida</taxon>
        <taxon>Spirurina</taxon>
        <taxon>Spiruromorpha</taxon>
        <taxon>Filarioidea</taxon>
        <taxon>Onchocercidae</taxon>
        <taxon>Litomosoides</taxon>
    </lineage>
</organism>
<protein>
    <submittedName>
        <fullName evidence="2">Uncharacterized protein</fullName>
    </submittedName>
</protein>
<dbReference type="EMBL" id="UYRX01000396">
    <property type="protein sequence ID" value="VDK81532.1"/>
    <property type="molecule type" value="Genomic_DNA"/>
</dbReference>
<feature type="compositionally biased region" description="Low complexity" evidence="1">
    <location>
        <begin position="192"/>
        <end position="206"/>
    </location>
</feature>
<name>A0A3P6T0R2_LITSI</name>
<dbReference type="AlphaFoldDB" id="A0A3P6T0R2"/>
<feature type="region of interest" description="Disordered" evidence="1">
    <location>
        <begin position="383"/>
        <end position="425"/>
    </location>
</feature>
<evidence type="ECO:0000313" key="2">
    <source>
        <dbReference type="EMBL" id="VDK81532.1"/>
    </source>
</evidence>
<proteinExistence type="predicted"/>
<evidence type="ECO:0000256" key="1">
    <source>
        <dbReference type="SAM" id="MobiDB-lite"/>
    </source>
</evidence>
<feature type="region of interest" description="Disordered" evidence="1">
    <location>
        <begin position="491"/>
        <end position="536"/>
    </location>
</feature>
<dbReference type="Proteomes" id="UP000277928">
    <property type="component" value="Unassembled WGS sequence"/>
</dbReference>
<reference evidence="2 3" key="1">
    <citation type="submission" date="2018-08" db="EMBL/GenBank/DDBJ databases">
        <authorList>
            <person name="Laetsch R D."/>
            <person name="Stevens L."/>
            <person name="Kumar S."/>
            <person name="Blaxter L. M."/>
        </authorList>
    </citation>
    <scope>NUCLEOTIDE SEQUENCE [LARGE SCALE GENOMIC DNA]</scope>
</reference>
<feature type="region of interest" description="Disordered" evidence="1">
    <location>
        <begin position="186"/>
        <end position="229"/>
    </location>
</feature>
<evidence type="ECO:0000313" key="3">
    <source>
        <dbReference type="Proteomes" id="UP000277928"/>
    </source>
</evidence>
<feature type="compositionally biased region" description="Polar residues" evidence="1">
    <location>
        <begin position="411"/>
        <end position="423"/>
    </location>
</feature>
<dbReference type="OrthoDB" id="5827270at2759"/>
<feature type="compositionally biased region" description="Pro residues" evidence="1">
    <location>
        <begin position="512"/>
        <end position="521"/>
    </location>
</feature>
<feature type="region of interest" description="Disordered" evidence="1">
    <location>
        <begin position="630"/>
        <end position="663"/>
    </location>
</feature>
<feature type="compositionally biased region" description="Basic residues" evidence="1">
    <location>
        <begin position="631"/>
        <end position="643"/>
    </location>
</feature>
<keyword evidence="3" id="KW-1185">Reference proteome</keyword>
<sequence>MDGNGRALYSYSWQQSPINKRRRANPPEEEKKIFDDWFEEKADEYFPWIRDQGLDNETIRAANASWTSYSLSCSPEVCKACVSPMILERLQRPKQNQKTLAEERMRKKAEGVANITRYERSLVETRKTIDRIKTEKQRKLMFSKAQHQGLSSSMVFPEHSAYRGLNEVSPFQNYFFKEQATVNEEKLESKLRSNSFSSTRSTTSNNIEERVKQSASSESEKQTSIYHKDDDSDNELLRLAFESSPIQKSKSAPRIAANEDDLSDEALLAIMASSPVRNPKLKKNKLSADPCQSCTVKAIHHRQVRMNRVRDTPNAMINATGLLVRNQSAINYAMHPNTSVSYDSGIDVGMNTPVGRMSRAHPLSNYDISMTEIMMRRLHIMSLPSGQPNNTEDENKENISPFPEPDRNVRESTPSGRNQQPENMGNIVRFFSRSMQRVNHSGEERERSGFLPAVTQSASLHSPLRLPELSPIRATPRHSSIRRRARTVATEEAADFASLEDLPEISPFGPNGTPPRTPSPVPFAGVGSDSGHGNSSEVLANVQSTNEHTIATAIANMTTGTGFVTPLSRPLQPPMAPRKKRVDNRSLRSVGSPSFFPKSMARLRFKGSHTMRLVPSPTDINTSTMVLRSALKPRRSKRTKRMPSRYNCDTDRHADLRKKPRKT</sequence>